<evidence type="ECO:0000256" key="3">
    <source>
        <dbReference type="PIRSR" id="PIRSR602401-1"/>
    </source>
</evidence>
<keyword evidence="3 4" id="KW-0479">Metal-binding</keyword>
<evidence type="ECO:0000313" key="6">
    <source>
        <dbReference type="EMBL" id="GEB59473.1"/>
    </source>
</evidence>
<evidence type="ECO:0000256" key="2">
    <source>
        <dbReference type="ARBA" id="ARBA00010617"/>
    </source>
</evidence>
<comment type="caution">
    <text evidence="6">The sequence shown here is derived from an EMBL/GenBank/DDBJ whole genome shotgun (WGS) entry which is preliminary data.</text>
</comment>
<sequence>MTTEAGQDAGARGDTAQPTPGIVDGPRGLPLLGNLPAFGKDPLAFFEQLRERGDFVRWRFGRGPALFIAHPDTVGELLTEVERTFDQPDLGIAFRTLLGNGVVVAKGADWRRKRSLVQPSVRPKQVRSYAATMTECAVDLADRWSDGQPIDIKREMAALTQLIAVRTIFGVDTAADAEAIGRAMDIAQQEIGAEFSGIGAILPDWVPTPGRARIKRATAVIDAEVSRVVSRHRDGDTERPDLLSRLLAARDETGARLSDQEIRDETVTLYIGGHETTSSTLVWAWYLLSRNPQVRDALTEELDRVLADHEPGYDDYASLPYTQAVVKETLRLYPTIWLITGIAKEGATLGGRPVPVGTRVWSSQWATQRDPRWYGEAEAFRPERWLTNEDGQPAEQIPEYAWFPFGGGPRVCLGTRFALVEAVLVLAVLARRFELELCTRDIRPVPSLTLQPDREVIATVHARS</sequence>
<feature type="region of interest" description="Disordered" evidence="5">
    <location>
        <begin position="1"/>
        <end position="26"/>
    </location>
</feature>
<dbReference type="GO" id="GO:0005506">
    <property type="term" value="F:iron ion binding"/>
    <property type="evidence" value="ECO:0007669"/>
    <property type="project" value="InterPro"/>
</dbReference>
<keyword evidence="4" id="KW-0503">Monooxygenase</keyword>
<comment type="similarity">
    <text evidence="2 4">Belongs to the cytochrome P450 family.</text>
</comment>
<comment type="cofactor">
    <cofactor evidence="1 3">
        <name>heme</name>
        <dbReference type="ChEBI" id="CHEBI:30413"/>
    </cofactor>
</comment>
<evidence type="ECO:0000256" key="5">
    <source>
        <dbReference type="SAM" id="MobiDB-lite"/>
    </source>
</evidence>
<dbReference type="Proteomes" id="UP000315226">
    <property type="component" value="Unassembled WGS sequence"/>
</dbReference>
<dbReference type="InterPro" id="IPR001128">
    <property type="entry name" value="Cyt_P450"/>
</dbReference>
<accession>A0A4Y3RRX2</accession>
<dbReference type="GO" id="GO:0016705">
    <property type="term" value="F:oxidoreductase activity, acting on paired donors, with incorporation or reduction of molecular oxygen"/>
    <property type="evidence" value="ECO:0007669"/>
    <property type="project" value="InterPro"/>
</dbReference>
<evidence type="ECO:0008006" key="8">
    <source>
        <dbReference type="Google" id="ProtNLM"/>
    </source>
</evidence>
<name>A0A4Y3RRX2_9ACTN</name>
<organism evidence="6 7">
    <name type="scientific">Streptomyces gardneri</name>
    <dbReference type="NCBI Taxonomy" id="66892"/>
    <lineage>
        <taxon>Bacteria</taxon>
        <taxon>Bacillati</taxon>
        <taxon>Actinomycetota</taxon>
        <taxon>Actinomycetes</taxon>
        <taxon>Kitasatosporales</taxon>
        <taxon>Streptomycetaceae</taxon>
        <taxon>Streptomyces</taxon>
    </lineage>
</organism>
<dbReference type="InterPro" id="IPR017972">
    <property type="entry name" value="Cyt_P450_CS"/>
</dbReference>
<proteinExistence type="inferred from homology"/>
<protein>
    <recommendedName>
        <fullName evidence="8">Cytochrome P450</fullName>
    </recommendedName>
</protein>
<dbReference type="GO" id="GO:0020037">
    <property type="term" value="F:heme binding"/>
    <property type="evidence" value="ECO:0007669"/>
    <property type="project" value="InterPro"/>
</dbReference>
<gene>
    <name evidence="6" type="ORF">SGA01_50780</name>
</gene>
<dbReference type="SUPFAM" id="SSF48264">
    <property type="entry name" value="Cytochrome P450"/>
    <property type="match status" value="1"/>
</dbReference>
<evidence type="ECO:0000256" key="1">
    <source>
        <dbReference type="ARBA" id="ARBA00001971"/>
    </source>
</evidence>
<keyword evidence="3 4" id="KW-0408">Iron</keyword>
<dbReference type="Pfam" id="PF00067">
    <property type="entry name" value="p450"/>
    <property type="match status" value="1"/>
</dbReference>
<dbReference type="GO" id="GO:0004497">
    <property type="term" value="F:monooxygenase activity"/>
    <property type="evidence" value="ECO:0007669"/>
    <property type="project" value="UniProtKB-KW"/>
</dbReference>
<dbReference type="PRINTS" id="PR00385">
    <property type="entry name" value="P450"/>
</dbReference>
<dbReference type="PANTHER" id="PTHR24305:SF166">
    <property type="entry name" value="CYTOCHROME P450 12A4, MITOCHONDRIAL-RELATED"/>
    <property type="match status" value="1"/>
</dbReference>
<dbReference type="InterPro" id="IPR002401">
    <property type="entry name" value="Cyt_P450_E_grp-I"/>
</dbReference>
<dbReference type="PRINTS" id="PR00463">
    <property type="entry name" value="EP450I"/>
</dbReference>
<dbReference type="PANTHER" id="PTHR24305">
    <property type="entry name" value="CYTOCHROME P450"/>
    <property type="match status" value="1"/>
</dbReference>
<keyword evidence="3 4" id="KW-0349">Heme</keyword>
<dbReference type="PROSITE" id="PS00086">
    <property type="entry name" value="CYTOCHROME_P450"/>
    <property type="match status" value="1"/>
</dbReference>
<keyword evidence="7" id="KW-1185">Reference proteome</keyword>
<dbReference type="RefSeq" id="WP_229918027.1">
    <property type="nucleotide sequence ID" value="NZ_BJMN01000033.1"/>
</dbReference>
<dbReference type="EMBL" id="BJMN01000033">
    <property type="protein sequence ID" value="GEB59473.1"/>
    <property type="molecule type" value="Genomic_DNA"/>
</dbReference>
<dbReference type="Gene3D" id="1.10.630.10">
    <property type="entry name" value="Cytochrome P450"/>
    <property type="match status" value="1"/>
</dbReference>
<feature type="binding site" description="axial binding residue" evidence="3">
    <location>
        <position position="412"/>
    </location>
    <ligand>
        <name>heme</name>
        <dbReference type="ChEBI" id="CHEBI:30413"/>
    </ligand>
    <ligandPart>
        <name>Fe</name>
        <dbReference type="ChEBI" id="CHEBI:18248"/>
    </ligandPart>
</feature>
<evidence type="ECO:0000313" key="7">
    <source>
        <dbReference type="Proteomes" id="UP000315226"/>
    </source>
</evidence>
<dbReference type="InterPro" id="IPR050121">
    <property type="entry name" value="Cytochrome_P450_monoxygenase"/>
</dbReference>
<reference evidence="6 7" key="1">
    <citation type="submission" date="2019-06" db="EMBL/GenBank/DDBJ databases">
        <title>Whole genome shotgun sequence of Streptomyces gardneri NBRC 12865.</title>
        <authorList>
            <person name="Hosoyama A."/>
            <person name="Uohara A."/>
            <person name="Ohji S."/>
            <person name="Ichikawa N."/>
        </authorList>
    </citation>
    <scope>NUCLEOTIDE SEQUENCE [LARGE SCALE GENOMIC DNA]</scope>
    <source>
        <strain evidence="6 7">NBRC 12865</strain>
    </source>
</reference>
<keyword evidence="4" id="KW-0560">Oxidoreductase</keyword>
<evidence type="ECO:0000256" key="4">
    <source>
        <dbReference type="RuleBase" id="RU000461"/>
    </source>
</evidence>
<dbReference type="InterPro" id="IPR036396">
    <property type="entry name" value="Cyt_P450_sf"/>
</dbReference>
<dbReference type="AlphaFoldDB" id="A0A4Y3RRX2"/>